<evidence type="ECO:0000313" key="4">
    <source>
        <dbReference type="Proteomes" id="UP000740883"/>
    </source>
</evidence>
<comment type="caution">
    <text evidence="3">The sequence shown here is derived from an EMBL/GenBank/DDBJ whole genome shotgun (WGS) entry which is preliminary data.</text>
</comment>
<feature type="domain" description="CCHC-type" evidence="2">
    <location>
        <begin position="47"/>
        <end position="61"/>
    </location>
</feature>
<dbReference type="InterPro" id="IPR036875">
    <property type="entry name" value="Znf_CCHC_sf"/>
</dbReference>
<dbReference type="GO" id="GO:0003676">
    <property type="term" value="F:nucleic acid binding"/>
    <property type="evidence" value="ECO:0007669"/>
    <property type="project" value="InterPro"/>
</dbReference>
<dbReference type="AlphaFoldDB" id="A0A9P6GXV0"/>
<sequence length="115" mass="13543">MNATDELTWAYIYNACEGLDCSNRVNTTNRGIINESSEICKVSREVRCYKCNARGHLQKDCYSKRRFQKTQVREIEIAERSRMSKMKINLLWRARDDPMPQATPMSFLNGNYDYM</sequence>
<dbReference type="EMBL" id="SBJO01000163">
    <property type="protein sequence ID" value="KAF9762468.1"/>
    <property type="molecule type" value="Genomic_DNA"/>
</dbReference>
<dbReference type="GO" id="GO:0008270">
    <property type="term" value="F:zinc ion binding"/>
    <property type="evidence" value="ECO:0007669"/>
    <property type="project" value="UniProtKB-KW"/>
</dbReference>
<organism evidence="3 4">
    <name type="scientific">Nosema granulosis</name>
    <dbReference type="NCBI Taxonomy" id="83296"/>
    <lineage>
        <taxon>Eukaryota</taxon>
        <taxon>Fungi</taxon>
        <taxon>Fungi incertae sedis</taxon>
        <taxon>Microsporidia</taxon>
        <taxon>Nosematidae</taxon>
        <taxon>Nosema</taxon>
    </lineage>
</organism>
<keyword evidence="4" id="KW-1185">Reference proteome</keyword>
<dbReference type="Gene3D" id="4.10.60.10">
    <property type="entry name" value="Zinc finger, CCHC-type"/>
    <property type="match status" value="1"/>
</dbReference>
<dbReference type="Proteomes" id="UP000740883">
    <property type="component" value="Unassembled WGS sequence"/>
</dbReference>
<protein>
    <submittedName>
        <fullName evidence="3">Gag-Pol polyprotein</fullName>
    </submittedName>
</protein>
<evidence type="ECO:0000259" key="2">
    <source>
        <dbReference type="PROSITE" id="PS50158"/>
    </source>
</evidence>
<evidence type="ECO:0000313" key="3">
    <source>
        <dbReference type="EMBL" id="KAF9762468.1"/>
    </source>
</evidence>
<dbReference type="PROSITE" id="PS50158">
    <property type="entry name" value="ZF_CCHC"/>
    <property type="match status" value="1"/>
</dbReference>
<reference evidence="3 4" key="1">
    <citation type="journal article" date="2020" name="Genome Biol. Evol.">
        <title>Comparative genomics of strictly vertically transmitted, feminizing microsporidia endosymbionts of amphipod crustaceans.</title>
        <authorList>
            <person name="Cormier A."/>
            <person name="Chebbi M.A."/>
            <person name="Giraud I."/>
            <person name="Wattier R."/>
            <person name="Teixeira M."/>
            <person name="Gilbert C."/>
            <person name="Rigaud T."/>
            <person name="Cordaux R."/>
        </authorList>
    </citation>
    <scope>NUCLEOTIDE SEQUENCE [LARGE SCALE GENOMIC DNA]</scope>
    <source>
        <strain evidence="3 4">Ou3-Ou53</strain>
    </source>
</reference>
<keyword evidence="1" id="KW-0863">Zinc-finger</keyword>
<dbReference type="SUPFAM" id="SSF57756">
    <property type="entry name" value="Retrovirus zinc finger-like domains"/>
    <property type="match status" value="1"/>
</dbReference>
<dbReference type="InterPro" id="IPR001878">
    <property type="entry name" value="Znf_CCHC"/>
</dbReference>
<name>A0A9P6GXV0_9MICR</name>
<dbReference type="SMART" id="SM00343">
    <property type="entry name" value="ZnF_C2HC"/>
    <property type="match status" value="1"/>
</dbReference>
<accession>A0A9P6GXV0</accession>
<proteinExistence type="predicted"/>
<dbReference type="Pfam" id="PF00098">
    <property type="entry name" value="zf-CCHC"/>
    <property type="match status" value="1"/>
</dbReference>
<keyword evidence="1" id="KW-0862">Zinc</keyword>
<gene>
    <name evidence="3" type="primary">gag-pol_1</name>
    <name evidence="3" type="ORF">NGRA_1987</name>
</gene>
<evidence type="ECO:0000256" key="1">
    <source>
        <dbReference type="PROSITE-ProRule" id="PRU00047"/>
    </source>
</evidence>
<keyword evidence="1" id="KW-0479">Metal-binding</keyword>